<dbReference type="EMBL" id="BSYA01000013">
    <property type="protein sequence ID" value="GMG24779.1"/>
    <property type="molecule type" value="Genomic_DNA"/>
</dbReference>
<proteinExistence type="predicted"/>
<reference evidence="2" key="1">
    <citation type="submission" date="2023-04" db="EMBL/GenBank/DDBJ databases">
        <title>Aspergillus oryzae NBRC 4228.</title>
        <authorList>
            <person name="Ichikawa N."/>
            <person name="Sato H."/>
            <person name="Tonouchi N."/>
        </authorList>
    </citation>
    <scope>NUCLEOTIDE SEQUENCE</scope>
    <source>
        <strain evidence="2">NBRC 4228</strain>
    </source>
</reference>
<protein>
    <submittedName>
        <fullName evidence="2">Unnamed protein product</fullName>
    </submittedName>
</protein>
<gene>
    <name evidence="2" type="ORF">Aory04_000195700</name>
</gene>
<dbReference type="Proteomes" id="UP001165205">
    <property type="component" value="Unassembled WGS sequence"/>
</dbReference>
<feature type="region of interest" description="Disordered" evidence="1">
    <location>
        <begin position="95"/>
        <end position="115"/>
    </location>
</feature>
<evidence type="ECO:0000313" key="2">
    <source>
        <dbReference type="EMBL" id="GMG24779.1"/>
    </source>
</evidence>
<organism evidence="2 3">
    <name type="scientific">Aspergillus oryzae</name>
    <name type="common">Yellow koji mold</name>
    <dbReference type="NCBI Taxonomy" id="5062"/>
    <lineage>
        <taxon>Eukaryota</taxon>
        <taxon>Fungi</taxon>
        <taxon>Dikarya</taxon>
        <taxon>Ascomycota</taxon>
        <taxon>Pezizomycotina</taxon>
        <taxon>Eurotiomycetes</taxon>
        <taxon>Eurotiomycetidae</taxon>
        <taxon>Eurotiales</taxon>
        <taxon>Aspergillaceae</taxon>
        <taxon>Aspergillus</taxon>
        <taxon>Aspergillus subgen. Circumdati</taxon>
    </lineage>
</organism>
<evidence type="ECO:0000256" key="1">
    <source>
        <dbReference type="SAM" id="MobiDB-lite"/>
    </source>
</evidence>
<dbReference type="AlphaFoldDB" id="A0AAN4Y9Q6"/>
<sequence length="115" mass="12679">MVSNVIKTSTPSGEGEKKWMVLPLIELNLASQITLIRAQRLVVKIHIGVGSSLAQTAAFLQLNCGGSRGPLEHPYRLPQLVGRVDILESHHELGSYSHDNHVEPRPITDKTPLRN</sequence>
<name>A0AAN4Y9Q6_ASPOZ</name>
<comment type="caution">
    <text evidence="2">The sequence shown here is derived from an EMBL/GenBank/DDBJ whole genome shotgun (WGS) entry which is preliminary data.</text>
</comment>
<accession>A0AAN4Y9Q6</accession>
<evidence type="ECO:0000313" key="3">
    <source>
        <dbReference type="Proteomes" id="UP001165205"/>
    </source>
</evidence>